<dbReference type="Proteomes" id="UP000051264">
    <property type="component" value="Unassembled WGS sequence"/>
</dbReference>
<evidence type="ECO:0008006" key="3">
    <source>
        <dbReference type="Google" id="ProtNLM"/>
    </source>
</evidence>
<name>A0A0R1RQ30_9LACO</name>
<gene>
    <name evidence="1" type="ORF">FC69_GL001692</name>
</gene>
<sequence>MGKKADAAKQAKIDKLSAAIAKLRVNQEAIAALDVSKLVTAGTKQWAGSQQMKFIDELSDLQKTVGKINTGIEKAIADYQSKIDALSADLYAGAYSTVAKYEIDSPY</sequence>
<protein>
    <recommendedName>
        <fullName evidence="3">WXG100 family type VII secretion target</fullName>
    </recommendedName>
</protein>
<evidence type="ECO:0000313" key="2">
    <source>
        <dbReference type="Proteomes" id="UP000051264"/>
    </source>
</evidence>
<comment type="caution">
    <text evidence="1">The sequence shown here is derived from an EMBL/GenBank/DDBJ whole genome shotgun (WGS) entry which is preliminary data.</text>
</comment>
<evidence type="ECO:0000313" key="1">
    <source>
        <dbReference type="EMBL" id="KRL59357.1"/>
    </source>
</evidence>
<dbReference type="OrthoDB" id="9958580at2"/>
<dbReference type="EMBL" id="AZEX01000049">
    <property type="protein sequence ID" value="KRL59357.1"/>
    <property type="molecule type" value="Genomic_DNA"/>
</dbReference>
<dbReference type="PATRIC" id="fig|1423747.3.peg.1720"/>
<dbReference type="RefSeq" id="WP_025083819.1">
    <property type="nucleotide sequence ID" value="NZ_AZEX01000049.1"/>
</dbReference>
<proteinExistence type="predicted"/>
<reference evidence="1 2" key="1">
    <citation type="journal article" date="2015" name="Genome Announc.">
        <title>Expanding the biotechnology potential of lactobacilli through comparative genomics of 213 strains and associated genera.</title>
        <authorList>
            <person name="Sun Z."/>
            <person name="Harris H.M."/>
            <person name="McCann A."/>
            <person name="Guo C."/>
            <person name="Argimon S."/>
            <person name="Zhang W."/>
            <person name="Yang X."/>
            <person name="Jeffery I.B."/>
            <person name="Cooney J.C."/>
            <person name="Kagawa T.F."/>
            <person name="Liu W."/>
            <person name="Song Y."/>
            <person name="Salvetti E."/>
            <person name="Wrobel A."/>
            <person name="Rasinkangas P."/>
            <person name="Parkhill J."/>
            <person name="Rea M.C."/>
            <person name="O'Sullivan O."/>
            <person name="Ritari J."/>
            <person name="Douillard F.P."/>
            <person name="Paul Ross R."/>
            <person name="Yang R."/>
            <person name="Briner A.E."/>
            <person name="Felis G.E."/>
            <person name="de Vos W.M."/>
            <person name="Barrangou R."/>
            <person name="Klaenhammer T.R."/>
            <person name="Caufield P.W."/>
            <person name="Cui Y."/>
            <person name="Zhang H."/>
            <person name="O'Toole P.W."/>
        </authorList>
    </citation>
    <scope>NUCLEOTIDE SEQUENCE [LARGE SCALE GENOMIC DNA]</scope>
    <source>
        <strain evidence="1 2">DSM 14340</strain>
    </source>
</reference>
<dbReference type="STRING" id="1423747.FC69_GL001692"/>
<dbReference type="AlphaFoldDB" id="A0A0R1RQ30"/>
<organism evidence="1 2">
    <name type="scientific">Latilactobacillus fuchuensis DSM 14340 = JCM 11249</name>
    <dbReference type="NCBI Taxonomy" id="1423747"/>
    <lineage>
        <taxon>Bacteria</taxon>
        <taxon>Bacillati</taxon>
        <taxon>Bacillota</taxon>
        <taxon>Bacilli</taxon>
        <taxon>Lactobacillales</taxon>
        <taxon>Lactobacillaceae</taxon>
        <taxon>Latilactobacillus</taxon>
    </lineage>
</organism>
<accession>A0A0R1RQ30</accession>